<dbReference type="RefSeq" id="WP_408083797.1">
    <property type="nucleotide sequence ID" value="NZ_JBELPZ010000002.1"/>
</dbReference>
<accession>A0ABW8YWT3</accession>
<protein>
    <submittedName>
        <fullName evidence="1">Uncharacterized protein</fullName>
    </submittedName>
</protein>
<comment type="caution">
    <text evidence="1">The sequence shown here is derived from an EMBL/GenBank/DDBJ whole genome shotgun (WGS) entry which is preliminary data.</text>
</comment>
<evidence type="ECO:0000313" key="2">
    <source>
        <dbReference type="Proteomes" id="UP001629156"/>
    </source>
</evidence>
<reference evidence="1 2" key="1">
    <citation type="submission" date="2024-06" db="EMBL/GenBank/DDBJ databases">
        <authorList>
            <person name="Kaempfer P."/>
            <person name="Viver T."/>
        </authorList>
    </citation>
    <scope>NUCLEOTIDE SEQUENCE [LARGE SCALE GENOMIC DNA]</scope>
    <source>
        <strain evidence="1 2">ST-119</strain>
    </source>
</reference>
<proteinExistence type="predicted"/>
<sequence>MMFEQYSYKIKFKALLVIIVLLSVTAYKKSFSTLISVFKENRALSSRVQELKGTTGNLKALEQEIDMIDRVLGKGGADKEKIQQKIMAFAATHNKHPSIYNLAPIHTFQDDDFRTYTNRLEVTGNTNQLLQLSYDFEKNFETSRLVGLHFYTIKKGSSKPELHLNMIFQNYENNK</sequence>
<keyword evidence="2" id="KW-1185">Reference proteome</keyword>
<gene>
    <name evidence="1" type="ORF">ABS766_03835</name>
</gene>
<organism evidence="1 2">
    <name type="scientific">Flavobacterium rhizosphaerae</name>
    <dbReference type="NCBI Taxonomy" id="3163298"/>
    <lineage>
        <taxon>Bacteria</taxon>
        <taxon>Pseudomonadati</taxon>
        <taxon>Bacteroidota</taxon>
        <taxon>Flavobacteriia</taxon>
        <taxon>Flavobacteriales</taxon>
        <taxon>Flavobacteriaceae</taxon>
        <taxon>Flavobacterium</taxon>
    </lineage>
</organism>
<dbReference type="EMBL" id="JBELPZ010000002">
    <property type="protein sequence ID" value="MFL9843543.1"/>
    <property type="molecule type" value="Genomic_DNA"/>
</dbReference>
<name>A0ABW8YWT3_9FLAO</name>
<dbReference type="Proteomes" id="UP001629156">
    <property type="component" value="Unassembled WGS sequence"/>
</dbReference>
<evidence type="ECO:0000313" key="1">
    <source>
        <dbReference type="EMBL" id="MFL9843543.1"/>
    </source>
</evidence>